<dbReference type="AlphaFoldDB" id="A0A369LE50"/>
<organism evidence="1 2">
    <name type="scientific">Senegalimassilia anaerobia</name>
    <dbReference type="NCBI Taxonomy" id="1473216"/>
    <lineage>
        <taxon>Bacteria</taxon>
        <taxon>Bacillati</taxon>
        <taxon>Actinomycetota</taxon>
        <taxon>Coriobacteriia</taxon>
        <taxon>Coriobacteriales</taxon>
        <taxon>Coriobacteriaceae</taxon>
        <taxon>Senegalimassilia</taxon>
    </lineage>
</organism>
<evidence type="ECO:0000313" key="2">
    <source>
        <dbReference type="Proteomes" id="UP000253792"/>
    </source>
</evidence>
<gene>
    <name evidence="1" type="ORF">C1880_00650</name>
</gene>
<dbReference type="OrthoDB" id="3199565at2"/>
<accession>A0A369LE50</accession>
<evidence type="ECO:0000313" key="1">
    <source>
        <dbReference type="EMBL" id="RDB57372.1"/>
    </source>
</evidence>
<dbReference type="Pfam" id="PF08843">
    <property type="entry name" value="AbiEii"/>
    <property type="match status" value="1"/>
</dbReference>
<sequence>MRRPNSMRHLDDAIRRLCGGAPQDFVRARTVMANAIVASMLPDGVVKGGSALKMRFGEESTRFTTDLDTATATDPAAYAAQLDSRLRSGWEGFSGRVVERDPASPDGIPEQYVMQPYDVKLDYLGKPWCTVPLEVGHNEIGDADAADWAELTDAGELFEAMGFPAPGRAPLMPLDHQIAQKLHAVSGPGDRARDLIDLQLIDARAEVDLTAARAACRRLFSYRRAQAWPPAIAKRKGWDEMYAALAEGLPVLQDVDEAIRWANEFVARIEDAR</sequence>
<dbReference type="EMBL" id="PPTP01000001">
    <property type="protein sequence ID" value="RDB57372.1"/>
    <property type="molecule type" value="Genomic_DNA"/>
</dbReference>
<dbReference type="Proteomes" id="UP000253792">
    <property type="component" value="Unassembled WGS sequence"/>
</dbReference>
<protein>
    <recommendedName>
        <fullName evidence="3">Nucleotidyl transferase AbiEii/AbiGii toxin family protein</fullName>
    </recommendedName>
</protein>
<dbReference type="RefSeq" id="WP_114552110.1">
    <property type="nucleotide sequence ID" value="NZ_DBFBEK010000009.1"/>
</dbReference>
<comment type="caution">
    <text evidence="1">The sequence shown here is derived from an EMBL/GenBank/DDBJ whole genome shotgun (WGS) entry which is preliminary data.</text>
</comment>
<proteinExistence type="predicted"/>
<dbReference type="InterPro" id="IPR014942">
    <property type="entry name" value="AbiEii"/>
</dbReference>
<evidence type="ECO:0008006" key="3">
    <source>
        <dbReference type="Google" id="ProtNLM"/>
    </source>
</evidence>
<keyword evidence="2" id="KW-1185">Reference proteome</keyword>
<reference evidence="1 2" key="1">
    <citation type="journal article" date="2018" name="Elife">
        <title>Discovery and characterization of a prevalent human gut bacterial enzyme sufficient for the inactivation of a family of plant toxins.</title>
        <authorList>
            <person name="Koppel N."/>
            <person name="Bisanz J.E."/>
            <person name="Pandelia M.E."/>
            <person name="Turnbaugh P.J."/>
            <person name="Balskus E.P."/>
        </authorList>
    </citation>
    <scope>NUCLEOTIDE SEQUENCE [LARGE SCALE GENOMIC DNA]</scope>
    <source>
        <strain evidence="2">anaerobia AP69FAA</strain>
    </source>
</reference>
<name>A0A369LE50_9ACTN</name>